<dbReference type="PANTHER" id="PTHR30336:SF4">
    <property type="entry name" value="ENVELOPE BIOGENESIS FACTOR ELYC"/>
    <property type="match status" value="1"/>
</dbReference>
<dbReference type="PANTHER" id="PTHR30336">
    <property type="entry name" value="INNER MEMBRANE PROTEIN, PROBABLE PERMEASE"/>
    <property type="match status" value="1"/>
</dbReference>
<dbReference type="InterPro" id="IPR014729">
    <property type="entry name" value="Rossmann-like_a/b/a_fold"/>
</dbReference>
<proteinExistence type="predicted"/>
<organism evidence="2 3">
    <name type="scientific">Paraburkholderia kururiensis</name>
    <dbReference type="NCBI Taxonomy" id="984307"/>
    <lineage>
        <taxon>Bacteria</taxon>
        <taxon>Pseudomonadati</taxon>
        <taxon>Pseudomonadota</taxon>
        <taxon>Betaproteobacteria</taxon>
        <taxon>Burkholderiales</taxon>
        <taxon>Burkholderiaceae</taxon>
        <taxon>Paraburkholderia</taxon>
    </lineage>
</organism>
<evidence type="ECO:0000259" key="1">
    <source>
        <dbReference type="Pfam" id="PF02698"/>
    </source>
</evidence>
<dbReference type="InterPro" id="IPR051599">
    <property type="entry name" value="Cell_Envelope_Assoc"/>
</dbReference>
<reference evidence="2 3" key="1">
    <citation type="submission" date="2023-12" db="EMBL/GenBank/DDBJ databases">
        <title>Genome sequencing and assembly of bacterial species from a model synthetic community.</title>
        <authorList>
            <person name="Hogle S.L."/>
        </authorList>
    </citation>
    <scope>NUCLEOTIDE SEQUENCE [LARGE SCALE GENOMIC DNA]</scope>
    <source>
        <strain evidence="2 3">HAMBI 2494</strain>
    </source>
</reference>
<dbReference type="Pfam" id="PF02698">
    <property type="entry name" value="DUF218"/>
    <property type="match status" value="1"/>
</dbReference>
<evidence type="ECO:0000313" key="3">
    <source>
        <dbReference type="Proteomes" id="UP001325479"/>
    </source>
</evidence>
<name>A0ABZ0WU99_9BURK</name>
<dbReference type="Proteomes" id="UP001325479">
    <property type="component" value="Chromosome"/>
</dbReference>
<gene>
    <name evidence="2" type="ORF">U0042_12280</name>
</gene>
<accession>A0ABZ0WU99</accession>
<feature type="domain" description="DUF218" evidence="1">
    <location>
        <begin position="59"/>
        <end position="220"/>
    </location>
</feature>
<dbReference type="EMBL" id="CP139965">
    <property type="protein sequence ID" value="WQD80984.1"/>
    <property type="molecule type" value="Genomic_DNA"/>
</dbReference>
<dbReference type="Gene3D" id="3.40.50.620">
    <property type="entry name" value="HUPs"/>
    <property type="match status" value="1"/>
</dbReference>
<dbReference type="CDD" id="cd06259">
    <property type="entry name" value="YdcF-like"/>
    <property type="match status" value="1"/>
</dbReference>
<keyword evidence="3" id="KW-1185">Reference proteome</keyword>
<protein>
    <submittedName>
        <fullName evidence="2">YdcF family protein</fullName>
    </submittedName>
</protein>
<evidence type="ECO:0000313" key="2">
    <source>
        <dbReference type="EMBL" id="WQD80984.1"/>
    </source>
</evidence>
<sequence length="233" mass="25760">MLWRSARRAIAVAAAALFWLFAAGWLAQPLLDWAQPAIYRTPYDLATTAVTFTGTGATVIVMLGSGTEFSDDNVLVPKHDAMARIVTVSKLYRRCHSDGASCRVIVSGGNPQRHPASEADTYLPYLLALGVARNDIALDNTSLNTYQNARNVGAILQHQRYDSLMLVTSAYQMPRAMLDFHRFGYAPQPVVSNVRHAKCGWLPRLSNLAAAETALHELVGIAQFHVYRRIGWF</sequence>
<dbReference type="InterPro" id="IPR003848">
    <property type="entry name" value="DUF218"/>
</dbReference>